<reference evidence="1 2" key="1">
    <citation type="submission" date="2021-01" db="EMBL/GenBank/DDBJ databases">
        <title>Chromosome-level genome assembly of a human fungal pathogen reveals clustering of transcriptionally co-regulated genes.</title>
        <authorList>
            <person name="Voorhies M."/>
            <person name="Cohen S."/>
            <person name="Shea T.P."/>
            <person name="Petrus S."/>
            <person name="Munoz J.F."/>
            <person name="Poplawski S."/>
            <person name="Goldman W.E."/>
            <person name="Michael T."/>
            <person name="Cuomo C.A."/>
            <person name="Sil A."/>
            <person name="Beyhan S."/>
        </authorList>
    </citation>
    <scope>NUCLEOTIDE SEQUENCE [LARGE SCALE GENOMIC DNA]</scope>
    <source>
        <strain evidence="1 2">G184AR</strain>
    </source>
</reference>
<organism evidence="1 2">
    <name type="scientific">Ajellomyces capsulatus</name>
    <name type="common">Darling's disease fungus</name>
    <name type="synonym">Histoplasma capsulatum</name>
    <dbReference type="NCBI Taxonomy" id="5037"/>
    <lineage>
        <taxon>Eukaryota</taxon>
        <taxon>Fungi</taxon>
        <taxon>Dikarya</taxon>
        <taxon>Ascomycota</taxon>
        <taxon>Pezizomycotina</taxon>
        <taxon>Eurotiomycetes</taxon>
        <taxon>Eurotiomycetidae</taxon>
        <taxon>Onygenales</taxon>
        <taxon>Ajellomycetaceae</taxon>
        <taxon>Histoplasma</taxon>
    </lineage>
</organism>
<sequence length="73" mass="8270">MALIPYNSVTTQWNLAQTELIDPYHPAAEHQDGWQEWPEYGTIYASNPQLGIFCHSPQSHALLAVPGFDILYI</sequence>
<accession>A0A8H7Y9J1</accession>
<protein>
    <submittedName>
        <fullName evidence="1">Uncharacterized protein</fullName>
    </submittedName>
</protein>
<evidence type="ECO:0000313" key="2">
    <source>
        <dbReference type="Proteomes" id="UP000670092"/>
    </source>
</evidence>
<dbReference type="VEuPathDB" id="FungiDB:I7I52_11831"/>
<dbReference type="Proteomes" id="UP000670092">
    <property type="component" value="Unassembled WGS sequence"/>
</dbReference>
<comment type="caution">
    <text evidence="1">The sequence shown here is derived from an EMBL/GenBank/DDBJ whole genome shotgun (WGS) entry which is preliminary data.</text>
</comment>
<gene>
    <name evidence="1" type="ORF">I7I52_11831</name>
</gene>
<name>A0A8H7Y9J1_AJECA</name>
<evidence type="ECO:0000313" key="1">
    <source>
        <dbReference type="EMBL" id="KAG5288369.1"/>
    </source>
</evidence>
<dbReference type="AlphaFoldDB" id="A0A8H7Y9J1"/>
<dbReference type="EMBL" id="JAEVHI010000006">
    <property type="protein sequence ID" value="KAG5288369.1"/>
    <property type="molecule type" value="Genomic_DNA"/>
</dbReference>
<proteinExistence type="predicted"/>